<dbReference type="SMART" id="SM00175">
    <property type="entry name" value="RAB"/>
    <property type="match status" value="1"/>
</dbReference>
<gene>
    <name evidence="4" type="ORF">NMOB1V02_LOCUS1253</name>
</gene>
<protein>
    <submittedName>
        <fullName evidence="4">Uncharacterized protein</fullName>
    </submittedName>
</protein>
<dbReference type="InterPro" id="IPR001806">
    <property type="entry name" value="Small_GTPase"/>
</dbReference>
<feature type="region of interest" description="Disordered" evidence="3">
    <location>
        <begin position="1753"/>
        <end position="1772"/>
    </location>
</feature>
<dbReference type="GO" id="GO:0003924">
    <property type="term" value="F:GTPase activity"/>
    <property type="evidence" value="ECO:0007669"/>
    <property type="project" value="InterPro"/>
</dbReference>
<dbReference type="InterPro" id="IPR027417">
    <property type="entry name" value="P-loop_NTPase"/>
</dbReference>
<dbReference type="PROSITE" id="PS51419">
    <property type="entry name" value="RAB"/>
    <property type="match status" value="1"/>
</dbReference>
<feature type="coiled-coil region" evidence="2">
    <location>
        <begin position="882"/>
        <end position="952"/>
    </location>
</feature>
<accession>A0A7R9BEU1</accession>
<dbReference type="FunFam" id="3.40.50.300:FF:001447">
    <property type="entry name" value="Ras-related protein Rab-1B"/>
    <property type="match status" value="1"/>
</dbReference>
<feature type="coiled-coil region" evidence="2">
    <location>
        <begin position="703"/>
        <end position="737"/>
    </location>
</feature>
<evidence type="ECO:0000313" key="4">
    <source>
        <dbReference type="EMBL" id="CAD7273361.1"/>
    </source>
</evidence>
<keyword evidence="2" id="KW-0175">Coiled coil</keyword>
<reference evidence="4" key="1">
    <citation type="submission" date="2020-11" db="EMBL/GenBank/DDBJ databases">
        <authorList>
            <person name="Tran Van P."/>
        </authorList>
    </citation>
    <scope>NUCLEOTIDE SEQUENCE</scope>
</reference>
<dbReference type="SMART" id="SM00176">
    <property type="entry name" value="RAN"/>
    <property type="match status" value="1"/>
</dbReference>
<evidence type="ECO:0000256" key="1">
    <source>
        <dbReference type="ARBA" id="ARBA00006270"/>
    </source>
</evidence>
<feature type="coiled-coil region" evidence="2">
    <location>
        <begin position="225"/>
        <end position="283"/>
    </location>
</feature>
<feature type="compositionally biased region" description="Basic and acidic residues" evidence="3">
    <location>
        <begin position="1119"/>
        <end position="1133"/>
    </location>
</feature>
<feature type="compositionally biased region" description="Basic residues" evidence="3">
    <location>
        <begin position="1719"/>
        <end position="1729"/>
    </location>
</feature>
<evidence type="ECO:0000313" key="5">
    <source>
        <dbReference type="Proteomes" id="UP000678499"/>
    </source>
</evidence>
<evidence type="ECO:0000256" key="2">
    <source>
        <dbReference type="SAM" id="Coils"/>
    </source>
</evidence>
<feature type="compositionally biased region" description="Low complexity" evidence="3">
    <location>
        <begin position="1246"/>
        <end position="1265"/>
    </location>
</feature>
<feature type="compositionally biased region" description="Polar residues" evidence="3">
    <location>
        <begin position="1217"/>
        <end position="1228"/>
    </location>
</feature>
<feature type="region of interest" description="Disordered" evidence="3">
    <location>
        <begin position="1146"/>
        <end position="1165"/>
    </location>
</feature>
<dbReference type="Gene3D" id="3.40.50.300">
    <property type="entry name" value="P-loop containing nucleotide triphosphate hydrolases"/>
    <property type="match status" value="1"/>
</dbReference>
<organism evidence="4">
    <name type="scientific">Notodromas monacha</name>
    <dbReference type="NCBI Taxonomy" id="399045"/>
    <lineage>
        <taxon>Eukaryota</taxon>
        <taxon>Metazoa</taxon>
        <taxon>Ecdysozoa</taxon>
        <taxon>Arthropoda</taxon>
        <taxon>Crustacea</taxon>
        <taxon>Oligostraca</taxon>
        <taxon>Ostracoda</taxon>
        <taxon>Podocopa</taxon>
        <taxon>Podocopida</taxon>
        <taxon>Cypridocopina</taxon>
        <taxon>Cypridoidea</taxon>
        <taxon>Cyprididae</taxon>
        <taxon>Notodromas</taxon>
    </lineage>
</organism>
<feature type="coiled-coil region" evidence="2">
    <location>
        <begin position="795"/>
        <end position="822"/>
    </location>
</feature>
<dbReference type="SMART" id="SM00174">
    <property type="entry name" value="RHO"/>
    <property type="match status" value="1"/>
</dbReference>
<dbReference type="PANTHER" id="PTHR47979">
    <property type="entry name" value="DRAB11-RELATED"/>
    <property type="match status" value="1"/>
</dbReference>
<feature type="coiled-coil region" evidence="2">
    <location>
        <begin position="1435"/>
        <end position="1503"/>
    </location>
</feature>
<dbReference type="EMBL" id="OA882160">
    <property type="protein sequence ID" value="CAD7273361.1"/>
    <property type="molecule type" value="Genomic_DNA"/>
</dbReference>
<dbReference type="Proteomes" id="UP000678499">
    <property type="component" value="Unassembled WGS sequence"/>
</dbReference>
<feature type="region of interest" description="Disordered" evidence="3">
    <location>
        <begin position="1114"/>
        <end position="1133"/>
    </location>
</feature>
<keyword evidence="5" id="KW-1185">Reference proteome</keyword>
<dbReference type="PROSITE" id="PS51421">
    <property type="entry name" value="RAS"/>
    <property type="match status" value="1"/>
</dbReference>
<dbReference type="EMBL" id="CAJPEX010000123">
    <property type="protein sequence ID" value="CAG0913513.1"/>
    <property type="molecule type" value="Genomic_DNA"/>
</dbReference>
<dbReference type="PRINTS" id="PR00449">
    <property type="entry name" value="RASTRNSFRMNG"/>
</dbReference>
<feature type="region of interest" description="Disordered" evidence="3">
    <location>
        <begin position="1214"/>
        <end position="1273"/>
    </location>
</feature>
<feature type="region of interest" description="Disordered" evidence="3">
    <location>
        <begin position="1340"/>
        <end position="1360"/>
    </location>
</feature>
<dbReference type="GO" id="GO:0005525">
    <property type="term" value="F:GTP binding"/>
    <property type="evidence" value="ECO:0007669"/>
    <property type="project" value="InterPro"/>
</dbReference>
<feature type="region of interest" description="Disordered" evidence="3">
    <location>
        <begin position="2036"/>
        <end position="2064"/>
    </location>
</feature>
<dbReference type="NCBIfam" id="TIGR00231">
    <property type="entry name" value="small_GTP"/>
    <property type="match status" value="1"/>
</dbReference>
<feature type="coiled-coil region" evidence="2">
    <location>
        <begin position="339"/>
        <end position="366"/>
    </location>
</feature>
<comment type="similarity">
    <text evidence="1">Belongs to the small GTPase superfamily. Rab family.</text>
</comment>
<dbReference type="InterPro" id="IPR050209">
    <property type="entry name" value="Rab_GTPases_membrane_traffic"/>
</dbReference>
<sequence>MQGDDTQKSFLSDTDLVLVTNLLGDFHAEDVQVPVYKETVGRLIGIIHRLSSRMESIAVDLDDGEKASESLRTVVLLVKHQLGIAYSDWKSDSESWKDEKKKLLQKIQDAENQVESLGAQLQSYEGHFAALDRSGEEMKVFLAESARKCAAVQANSSVNLRKLKAQQVRLSNLIEERDAIVRDALEIEKHNAIRIDYLERFKVKSSFKLKAMQKTLDRCVPEEEVRAIQKTARNLAAELQNVLRRRTKLLSDLKSAALLEVEVKHLQVRNEKLFKELEEAKIQSGIVAVQYDKNASEKITDLNIDNNALQMEIVSRQLLVSELREKNEKEKCYHYMKLYKALQTHCEDLEARNEDLEKSLESLNIRITDQGNVEADLMLELSSAVSKSEHVGVLDRLRKAEMELIEIKDECEKLKQIAHIAKIELDSRDRLNSDSTAELANLRKSVEILESSSDLHLHISELMQEIGKKNARLEQEVEMSKAHRKELATTRGEIQVLKAELDETNDKELKIREYYQAKLSRFQAVLRRTQEKYLGSLPLRAQLHISDILLKVQEQKVVLAISIREAQEKERNYEELLQKLKISNDVVAALPFPQKCMLEAQVSAKMLNWKVERLQAELQQANLMKENAERSVDSLQRELIEVHRLSVADSDEDKLPFDVVDKKDISCLKEIGREAKSVVSTSVQVVLDLDQNFDQRSEQHSRRLDIEIKCDQLVQENERLKKLMEKMRSEATEREKIITELRLKVLTFPSSQPSHLEKELLNAAMAASNSLDSSNISQTLVKVAQNTIACLQKRVVQKDEMIERLSAVLKDAREESREISRIHTVELEKVHRTVHKLQERAVERLKIALSTEKDLEKETTITLDEKEFRELESKMYERNRTVDSLKEKLEASKRELEYWRKMAESRGKEADVVQMRLTKTHEVELKTLKEEINRLQRDLQMAAEERFALEAALETMESAVNVRSRQNPFLTSPTLGSRDLENSRGVTLKSLVSKLRNQLAEKEKQQGALAAALAELKAEVTKRNGNGKVPSDAIKFVEADEMWQKEVEELRKKLKDMKEVLKNSKDSEAAAKRDMEELKENLAAKSSALVQVSEARNALQRKIISLQSKVGSVRVNQSGEKKRDTKKSAKELELEDEIKKLQKSLRESEDLLKTSKSEREKQREDFFKWDEKKKLEQKLDQMKSKLKERESRIEVLEKADKSLRDLLKRMEKRIQKRSGTQSFMSSSVPELEQANDDSQEAFDLRQSAVTPVPSTPPSEQVQSSTAMKEQHQLEEKISRLKTDLAKSREEHLHTKLALQEARLEIVRLGEEKKVLALGAELKTKASGRHLFSDRRASLPVRKQPVEPGESSIKETVPAKDNSELESSRKRIGDLERTVSALRRIIETLEREKQRRVSFEEFPSSMPSVETKAGRETVRKALKKLLAERDCVVQELKAKNAIVESLSKELSDARLKRKLACEEAEHVKRKMERILAEGLGGPRVAFLETKVRALEDELADKKSILMRVKILLKDAASREKEMIAHQDALRLRHWKSSFKDSADNADTSCYYCCMRRIPSSEVLNNRRNQDMTMFLLEFSPTTESQVHDGSGDAGHTLIERTLNLTARTLPIESSMDESNEVHPQEIEVGADLSEPRMAEIVSLVAANAGISSEDQGIFGVRLGVELLDFPKPDFEIPVTEYVGPQFTQWRYNPEIASEDEEELASASDSTSGNNSEKEKPRRKKREPRRLIKLRPRNDHFYKRVFGIPDTLDVPTSQELDADPGTEIDAVSPEKYPSFTGVTTIDVIQNVDGNTADEGEKADSVNVDVNHDHEIDTLQPPIVQEGRLDSLCSMLTNLTLITELVTANHGQTVVPEEADHESSNLCVKTVEDASGFKDTGNDVHVQKEGFEVPKFHNIGDNSPVLKENNTAADMLGFEKTVNSIISFNDIGNSSEVGTSEKDIAHLCNQNEIGNSDASAEIPASFIWNSGEGLSVEHSNMGPSVDISCCKHHLETDESEASSATNSGEAEKPTQRPSLAKKSSSYLYNIIQKFRKPEVPSEVVQRGVKRKAEDDPGTSTKIPRTDRSRRSLFGSFLNLIPRCFSRSKPNLETPLAEASAKPAVDPSNSSLRVRQSKKRKYVHFVPLIAVPLRDSDDSDDDALCEEFLEQFPSYRSLQRSVRNARRMRKTFSHNGHCEDSADRSISCWSDDENDSEARLERNYAKMATNSSSLTHCGNVKPDSSHTIGVEFGSKVVNVGGKSVKLQVWDTAGQERFRSVTRSYYRAAAGALLVYDVASRESFNNLSEWLSDARKLASPNIVILLVGNKKDLEEEREIPFLEASRFAQENEIMFLETSALTGDHVEEAFLKCSRTILARIDAGELDPERIGSGIQLGDATLKKIRQQQQLNAKNECSC</sequence>
<dbReference type="SMART" id="SM00173">
    <property type="entry name" value="RAS"/>
    <property type="match status" value="1"/>
</dbReference>
<dbReference type="SUPFAM" id="SSF52540">
    <property type="entry name" value="P-loop containing nucleoside triphosphate hydrolases"/>
    <property type="match status" value="1"/>
</dbReference>
<evidence type="ECO:0000256" key="3">
    <source>
        <dbReference type="SAM" id="MobiDB-lite"/>
    </source>
</evidence>
<dbReference type="Pfam" id="PF00071">
    <property type="entry name" value="Ras"/>
    <property type="match status" value="1"/>
</dbReference>
<dbReference type="InterPro" id="IPR005225">
    <property type="entry name" value="Small_GTP-bd"/>
</dbReference>
<proteinExistence type="inferred from homology"/>
<name>A0A7R9BEU1_9CRUS</name>
<feature type="coiled-coil region" evidence="2">
    <location>
        <begin position="463"/>
        <end position="507"/>
    </location>
</feature>
<feature type="region of interest" description="Disordered" evidence="3">
    <location>
        <begin position="1993"/>
        <end position="2017"/>
    </location>
</feature>
<feature type="coiled-coil region" evidence="2">
    <location>
        <begin position="559"/>
        <end position="645"/>
    </location>
</feature>
<feature type="region of interest" description="Disordered" evidence="3">
    <location>
        <begin position="1696"/>
        <end position="1729"/>
    </location>
</feature>
<feature type="coiled-coil region" evidence="2">
    <location>
        <begin position="93"/>
        <end position="127"/>
    </location>
</feature>